<sequence>MADYAVGQTVRMKKQHPCGSNVWQILRIGMDFRIKCSGCGRSVMVPRAKFEKGVREVLTDNEKS</sequence>
<evidence type="ECO:0008006" key="3">
    <source>
        <dbReference type="Google" id="ProtNLM"/>
    </source>
</evidence>
<gene>
    <name evidence="1" type="ORF">DealDRAFT_2200</name>
</gene>
<dbReference type="AlphaFoldDB" id="C0GI91"/>
<name>C0GI91_DETAL</name>
<dbReference type="PANTHER" id="PTHR38455:SF1">
    <property type="entry name" value="DUF951 DOMAIN-CONTAINING PROTEIN"/>
    <property type="match status" value="1"/>
</dbReference>
<dbReference type="STRING" id="555088.DealDRAFT_2200"/>
<dbReference type="RefSeq" id="WP_008517381.1">
    <property type="nucleotide sequence ID" value="NZ_ACJM01000011.1"/>
</dbReference>
<comment type="caution">
    <text evidence="1">The sequence shown here is derived from an EMBL/GenBank/DDBJ whole genome shotgun (WGS) entry which is preliminary data.</text>
</comment>
<dbReference type="EMBL" id="ACJM01000011">
    <property type="protein sequence ID" value="EEG76939.1"/>
    <property type="molecule type" value="Genomic_DNA"/>
</dbReference>
<protein>
    <recommendedName>
        <fullName evidence="3">DUF951 domain-containing protein</fullName>
    </recommendedName>
</protein>
<proteinExistence type="predicted"/>
<dbReference type="InterPro" id="IPR009296">
    <property type="entry name" value="DUF951"/>
</dbReference>
<evidence type="ECO:0000313" key="2">
    <source>
        <dbReference type="Proteomes" id="UP000006443"/>
    </source>
</evidence>
<dbReference type="PIRSF" id="PIRSF037263">
    <property type="entry name" value="DUF951_bac"/>
    <property type="match status" value="1"/>
</dbReference>
<keyword evidence="2" id="KW-1185">Reference proteome</keyword>
<evidence type="ECO:0000313" key="1">
    <source>
        <dbReference type="EMBL" id="EEG76939.1"/>
    </source>
</evidence>
<dbReference type="PANTHER" id="PTHR38455">
    <property type="entry name" value="HYPOTHETICAL CYTOSOLIC PROTEIN"/>
    <property type="match status" value="1"/>
</dbReference>
<dbReference type="OrthoDB" id="9802710at2"/>
<reference evidence="1 2" key="1">
    <citation type="submission" date="2009-02" db="EMBL/GenBank/DDBJ databases">
        <title>Sequencing of the draft genome and assembly of Dethiobacter alkaliphilus AHT 1.</title>
        <authorList>
            <consortium name="US DOE Joint Genome Institute (JGI-PGF)"/>
            <person name="Lucas S."/>
            <person name="Copeland A."/>
            <person name="Lapidus A."/>
            <person name="Glavina del Rio T."/>
            <person name="Dalin E."/>
            <person name="Tice H."/>
            <person name="Bruce D."/>
            <person name="Goodwin L."/>
            <person name="Pitluck S."/>
            <person name="Larimer F."/>
            <person name="Land M.L."/>
            <person name="Hauser L."/>
            <person name="Muyzer G."/>
        </authorList>
    </citation>
    <scope>NUCLEOTIDE SEQUENCE [LARGE SCALE GENOMIC DNA]</scope>
    <source>
        <strain evidence="1 2">AHT 1</strain>
    </source>
</reference>
<accession>C0GI91</accession>
<dbReference type="Proteomes" id="UP000006443">
    <property type="component" value="Unassembled WGS sequence"/>
</dbReference>
<dbReference type="eggNOG" id="COG4481">
    <property type="taxonomic scope" value="Bacteria"/>
</dbReference>
<organism evidence="1 2">
    <name type="scientific">Dethiobacter alkaliphilus AHT 1</name>
    <dbReference type="NCBI Taxonomy" id="555088"/>
    <lineage>
        <taxon>Bacteria</taxon>
        <taxon>Bacillati</taxon>
        <taxon>Bacillota</taxon>
        <taxon>Dethiobacteria</taxon>
        <taxon>Dethiobacterales</taxon>
        <taxon>Dethiobacteraceae</taxon>
        <taxon>Dethiobacter</taxon>
    </lineage>
</organism>
<dbReference type="Pfam" id="PF06107">
    <property type="entry name" value="DUF951"/>
    <property type="match status" value="1"/>
</dbReference>